<evidence type="ECO:0000256" key="2">
    <source>
        <dbReference type="ARBA" id="ARBA00022490"/>
    </source>
</evidence>
<dbReference type="Pfam" id="PF01399">
    <property type="entry name" value="PCI"/>
    <property type="match status" value="1"/>
</dbReference>
<dbReference type="InterPro" id="IPR027528">
    <property type="entry name" value="eIF3m"/>
</dbReference>
<evidence type="ECO:0000256" key="4">
    <source>
        <dbReference type="ARBA" id="ARBA00022917"/>
    </source>
</evidence>
<comment type="similarity">
    <text evidence="1">Belongs to the CSN7/EIF3M family. CSN7 subfamily.</text>
</comment>
<gene>
    <name evidence="8" type="ORF">EVG20_g10841</name>
</gene>
<comment type="subunit">
    <text evidence="5">Component of the eukaryotic translation initiation factor 3 (eIF-3) complex.</text>
</comment>
<dbReference type="Pfam" id="PF18005">
    <property type="entry name" value="eIF3m_C_helix"/>
    <property type="match status" value="1"/>
</dbReference>
<accession>A0A4Y9XQW3</accession>
<dbReference type="GO" id="GO:0071541">
    <property type="term" value="C:eukaryotic translation initiation factor 3 complex, eIF3m"/>
    <property type="evidence" value="ECO:0007669"/>
    <property type="project" value="UniProtKB-UniRule"/>
</dbReference>
<protein>
    <recommendedName>
        <fullName evidence="5">Eukaryotic translation initiation factor 3 subunit M</fullName>
        <shortName evidence="5">eIF3m</shortName>
    </recommendedName>
</protein>
<dbReference type="GO" id="GO:0033290">
    <property type="term" value="C:eukaryotic 48S preinitiation complex"/>
    <property type="evidence" value="ECO:0007669"/>
    <property type="project" value="UniProtKB-UniRule"/>
</dbReference>
<dbReference type="OrthoDB" id="10267031at2759"/>
<keyword evidence="4 5" id="KW-0648">Protein biosynthesis</keyword>
<dbReference type="SMART" id="SM00088">
    <property type="entry name" value="PINT"/>
    <property type="match status" value="1"/>
</dbReference>
<evidence type="ECO:0000256" key="5">
    <source>
        <dbReference type="HAMAP-Rule" id="MF_03012"/>
    </source>
</evidence>
<organism evidence="8 9">
    <name type="scientific">Dentipellis fragilis</name>
    <dbReference type="NCBI Taxonomy" id="205917"/>
    <lineage>
        <taxon>Eukaryota</taxon>
        <taxon>Fungi</taxon>
        <taxon>Dikarya</taxon>
        <taxon>Basidiomycota</taxon>
        <taxon>Agaricomycotina</taxon>
        <taxon>Agaricomycetes</taxon>
        <taxon>Russulales</taxon>
        <taxon>Hericiaceae</taxon>
        <taxon>Dentipellis</taxon>
    </lineage>
</organism>
<comment type="subcellular location">
    <subcellularLocation>
        <location evidence="5">Cytoplasm</location>
    </subcellularLocation>
</comment>
<dbReference type="GO" id="GO:0003743">
    <property type="term" value="F:translation initiation factor activity"/>
    <property type="evidence" value="ECO:0007669"/>
    <property type="project" value="UniProtKB-UniRule"/>
</dbReference>
<evidence type="ECO:0000313" key="8">
    <source>
        <dbReference type="EMBL" id="TFY51777.1"/>
    </source>
</evidence>
<dbReference type="InterPro" id="IPR040750">
    <property type="entry name" value="eIF3m_C_helix"/>
</dbReference>
<feature type="region of interest" description="Disordered" evidence="6">
    <location>
        <begin position="419"/>
        <end position="455"/>
    </location>
</feature>
<dbReference type="PANTHER" id="PTHR15350">
    <property type="entry name" value="COP9 SIGNALOSOME COMPLEX SUBUNIT 7/DENDRITIC CELL PROTEIN GA17"/>
    <property type="match status" value="1"/>
</dbReference>
<dbReference type="InterPro" id="IPR045237">
    <property type="entry name" value="COPS7/eIF3m"/>
</dbReference>
<reference evidence="8 9" key="1">
    <citation type="submission" date="2019-02" db="EMBL/GenBank/DDBJ databases">
        <title>Genome sequencing of the rare red list fungi Dentipellis fragilis.</title>
        <authorList>
            <person name="Buettner E."/>
            <person name="Kellner H."/>
        </authorList>
    </citation>
    <scope>NUCLEOTIDE SEQUENCE [LARGE SCALE GENOMIC DNA]</scope>
    <source>
        <strain evidence="8 9">DSM 105465</strain>
    </source>
</reference>
<evidence type="ECO:0000256" key="3">
    <source>
        <dbReference type="ARBA" id="ARBA00022540"/>
    </source>
</evidence>
<keyword evidence="3 5" id="KW-0396">Initiation factor</keyword>
<keyword evidence="2 5" id="KW-0963">Cytoplasm</keyword>
<evidence type="ECO:0000256" key="6">
    <source>
        <dbReference type="SAM" id="MobiDB-lite"/>
    </source>
</evidence>
<comment type="similarity">
    <text evidence="5">Belongs to the eIF-3 subunit M family.</text>
</comment>
<sequence>MATTDAISIFAEGTFEEQVRNVTLCFSCRESQSAEQVVELANYIAESRPEAERAAYVQSVQESLQTGEGQTPLAEDEGRRRQVLTSVLGEVKSLGEGSEREIEGFFNLLYAHVLTLWPADSEERKTHVAHLLQVIASSPAEHNIKYRILSNLFNALPRTWPLRLSVYNTLLQLASTNDELEVLQLSQSDVEQWLQEWSVSAGEKTAFLKALVDAFAKAGEPETSYRFKISYVRSFDGASPESQAAAIDLIAATLSSPIVFDFDPLFKINAVVAAKDHELFQLLQVFVNGGLDELKAWQSAHAGAAEKYSLDYAQLEHKIRLLSLASLGFQNIGAELPYSKIAAALQIDQNDVEKWVITVIRAGLLSGKLSQTTQSLHVVRATARAFERAEWDLLEKRLTAWRAGLEGVLDVVANTKTRTAPPAPAAAAPAAEAAPDKSEPAAELPVSPQVEPAAA</sequence>
<comment type="caution">
    <text evidence="8">The sequence shown here is derived from an EMBL/GenBank/DDBJ whole genome shotgun (WGS) entry which is preliminary data.</text>
</comment>
<dbReference type="GO" id="GO:0016282">
    <property type="term" value="C:eukaryotic 43S preinitiation complex"/>
    <property type="evidence" value="ECO:0007669"/>
    <property type="project" value="UniProtKB-UniRule"/>
</dbReference>
<dbReference type="STRING" id="205917.A0A4Y9XQW3"/>
<dbReference type="InterPro" id="IPR000717">
    <property type="entry name" value="PCI_dom"/>
</dbReference>
<keyword evidence="9" id="KW-1185">Reference proteome</keyword>
<comment type="function">
    <text evidence="5">Component of the eukaryotic translation initiation factor 3 (eIF-3) complex, which is involved in protein synthesis of a specialized repertoire of mRNAs and, together with other initiation factors, stimulates binding of mRNA and methionyl-tRNAi to the 40S ribosome. The eIF-3 complex specifically targets and initiates translation of a subset of mRNAs involved in cell proliferation.</text>
</comment>
<proteinExistence type="inferred from homology"/>
<evidence type="ECO:0000256" key="1">
    <source>
        <dbReference type="ARBA" id="ARBA00008482"/>
    </source>
</evidence>
<dbReference type="Proteomes" id="UP000298327">
    <property type="component" value="Unassembled WGS sequence"/>
</dbReference>
<dbReference type="PANTHER" id="PTHR15350:SF2">
    <property type="entry name" value="EUKARYOTIC TRANSLATION INITIATION FACTOR 3 SUBUNIT M"/>
    <property type="match status" value="1"/>
</dbReference>
<dbReference type="GO" id="GO:0001732">
    <property type="term" value="P:formation of cytoplasmic translation initiation complex"/>
    <property type="evidence" value="ECO:0007669"/>
    <property type="project" value="UniProtKB-UniRule"/>
</dbReference>
<dbReference type="EMBL" id="SEOQ01001437">
    <property type="protein sequence ID" value="TFY51777.1"/>
    <property type="molecule type" value="Genomic_DNA"/>
</dbReference>
<dbReference type="PROSITE" id="PS50250">
    <property type="entry name" value="PCI"/>
    <property type="match status" value="1"/>
</dbReference>
<evidence type="ECO:0000259" key="7">
    <source>
        <dbReference type="PROSITE" id="PS50250"/>
    </source>
</evidence>
<evidence type="ECO:0000313" key="9">
    <source>
        <dbReference type="Proteomes" id="UP000298327"/>
    </source>
</evidence>
<name>A0A4Y9XQW3_9AGAM</name>
<dbReference type="AlphaFoldDB" id="A0A4Y9XQW3"/>
<feature type="domain" description="PCI" evidence="7">
    <location>
        <begin position="223"/>
        <end position="383"/>
    </location>
</feature>
<dbReference type="HAMAP" id="MF_03012">
    <property type="entry name" value="eIF3m"/>
    <property type="match status" value="1"/>
</dbReference>